<comment type="caution">
    <text evidence="1">The sequence shown here is derived from an EMBL/GenBank/DDBJ whole genome shotgun (WGS) entry which is preliminary data.</text>
</comment>
<accession>J1RN93</accession>
<name>J1RN93_9ACTN</name>
<evidence type="ECO:0000313" key="1">
    <source>
        <dbReference type="EMBL" id="EJJ05884.1"/>
    </source>
</evidence>
<dbReference type="PATRIC" id="fig|1160718.3.peg.3411"/>
<dbReference type="HOGENOM" id="CLU_3048273_0_0_11"/>
<reference evidence="1" key="1">
    <citation type="journal article" date="2012" name="J. Bacteriol.">
        <title>Genome Sequence of Streptomyces auratus Strain AGR0001, a Phoslactomycin-Producing Actinomycete.</title>
        <authorList>
            <person name="Han X."/>
            <person name="Li M."/>
            <person name="Ding Z."/>
            <person name="Zhao J."/>
            <person name="Ji K."/>
            <person name="Wen M."/>
            <person name="Lu T."/>
        </authorList>
    </citation>
    <scope>NUCLEOTIDE SEQUENCE [LARGE SCALE GENOMIC DNA]</scope>
    <source>
        <strain evidence="1">AGR0001</strain>
    </source>
</reference>
<sequence length="54" mass="6045">MTSAYIELSEHMSESLTKLHKHLEAMGELLRENVKNSEASDEHIAAAFKRGSSE</sequence>
<dbReference type="AlphaFoldDB" id="J1RN93"/>
<proteinExistence type="predicted"/>
<organism evidence="1">
    <name type="scientific">Streptomyces auratus AGR0001</name>
    <dbReference type="NCBI Taxonomy" id="1160718"/>
    <lineage>
        <taxon>Bacteria</taxon>
        <taxon>Bacillati</taxon>
        <taxon>Actinomycetota</taxon>
        <taxon>Actinomycetes</taxon>
        <taxon>Kitasatosporales</taxon>
        <taxon>Streptomycetaceae</taxon>
        <taxon>Streptomyces</taxon>
    </lineage>
</organism>
<protein>
    <submittedName>
        <fullName evidence="1">Uncharacterized protein</fullName>
    </submittedName>
</protein>
<gene>
    <name evidence="1" type="ORF">SU9_16857</name>
</gene>
<dbReference type="EMBL" id="AJGV01000098">
    <property type="protein sequence ID" value="EJJ05884.1"/>
    <property type="molecule type" value="Genomic_DNA"/>
</dbReference>